<feature type="transmembrane region" description="Helical" evidence="7">
    <location>
        <begin position="376"/>
        <end position="396"/>
    </location>
</feature>
<dbReference type="Pfam" id="PF12704">
    <property type="entry name" value="MacB_PCD"/>
    <property type="match status" value="1"/>
</dbReference>
<dbReference type="Pfam" id="PF02687">
    <property type="entry name" value="FtsX"/>
    <property type="match status" value="1"/>
</dbReference>
<reference evidence="10 11" key="1">
    <citation type="submission" date="2020-07" db="EMBL/GenBank/DDBJ databases">
        <authorList>
            <person name="Feng X."/>
        </authorList>
    </citation>
    <scope>NUCLEOTIDE SEQUENCE [LARGE SCALE GENOMIC DNA]</scope>
    <source>
        <strain evidence="10 11">JCM31066</strain>
    </source>
</reference>
<name>A0A842HBC7_9BACT</name>
<organism evidence="10 11">
    <name type="scientific">Ruficoccus amylovorans</name>
    <dbReference type="NCBI Taxonomy" id="1804625"/>
    <lineage>
        <taxon>Bacteria</taxon>
        <taxon>Pseudomonadati</taxon>
        <taxon>Verrucomicrobiota</taxon>
        <taxon>Opitutia</taxon>
        <taxon>Puniceicoccales</taxon>
        <taxon>Cerasicoccaceae</taxon>
        <taxon>Ruficoccus</taxon>
    </lineage>
</organism>
<evidence type="ECO:0000256" key="6">
    <source>
        <dbReference type="ARBA" id="ARBA00023136"/>
    </source>
</evidence>
<keyword evidence="11" id="KW-1185">Reference proteome</keyword>
<evidence type="ECO:0000256" key="1">
    <source>
        <dbReference type="ARBA" id="ARBA00004651"/>
    </source>
</evidence>
<evidence type="ECO:0000256" key="3">
    <source>
        <dbReference type="ARBA" id="ARBA00022475"/>
    </source>
</evidence>
<keyword evidence="4 7" id="KW-0812">Transmembrane</keyword>
<evidence type="ECO:0000256" key="2">
    <source>
        <dbReference type="ARBA" id="ARBA00005236"/>
    </source>
</evidence>
<dbReference type="InterPro" id="IPR025857">
    <property type="entry name" value="MacB_PCD"/>
</dbReference>
<evidence type="ECO:0000256" key="7">
    <source>
        <dbReference type="SAM" id="Phobius"/>
    </source>
</evidence>
<dbReference type="PANTHER" id="PTHR30489:SF0">
    <property type="entry name" value="LIPOPROTEIN-RELEASING SYSTEM TRANSMEMBRANE PROTEIN LOLE"/>
    <property type="match status" value="1"/>
</dbReference>
<dbReference type="InterPro" id="IPR051447">
    <property type="entry name" value="Lipoprotein-release_system"/>
</dbReference>
<keyword evidence="5 7" id="KW-1133">Transmembrane helix</keyword>
<dbReference type="Proteomes" id="UP000546464">
    <property type="component" value="Unassembled WGS sequence"/>
</dbReference>
<dbReference type="RefSeq" id="WP_185674015.1">
    <property type="nucleotide sequence ID" value="NZ_JACHVB010000012.1"/>
</dbReference>
<feature type="domain" description="ABC3 transporter permease C-terminal" evidence="8">
    <location>
        <begin position="270"/>
        <end position="403"/>
    </location>
</feature>
<evidence type="ECO:0000313" key="11">
    <source>
        <dbReference type="Proteomes" id="UP000546464"/>
    </source>
</evidence>
<gene>
    <name evidence="10" type="ORF">H5P28_01965</name>
</gene>
<dbReference type="GO" id="GO:0044874">
    <property type="term" value="P:lipoprotein localization to outer membrane"/>
    <property type="evidence" value="ECO:0007669"/>
    <property type="project" value="TreeGrafter"/>
</dbReference>
<keyword evidence="3" id="KW-1003">Cell membrane</keyword>
<feature type="transmembrane region" description="Helical" evidence="7">
    <location>
        <begin position="267"/>
        <end position="292"/>
    </location>
</feature>
<evidence type="ECO:0000256" key="5">
    <source>
        <dbReference type="ARBA" id="ARBA00022989"/>
    </source>
</evidence>
<proteinExistence type="inferred from homology"/>
<keyword evidence="6 7" id="KW-0472">Membrane</keyword>
<sequence length="410" mass="45354">MPWYLYLALKQLFPSGRFVSLFCVVSVIGVTLGVMVLLIVQSVMNGFGNEIRDKLSDTDGHVRIQGGGIIYQTWPLVEMAEQIEGVETVAPYAEGMVMMMHRNIPAFPYVLGVDVLGDEPIIPFDRYLRGDSRYEDLDDETVFLGAGLAASIGAYKGSTLEVYSPLMLEKLKRDEVLLPRELTVAGIFDTGYNKIDANTMIVTLRLMQELYGLGDGAHGVSLRLKDRNQADAVAKQLNDQLQPPYRAVTWLDRNSDILFVLSLEKAVMSFIILFIILVASFSIASSLFTAVVRKTREIGLIGAMGGRSRQMAAVFCFQGFIIGVVGSLLGVGLALLALHYRVQIVDTFARATNSADTLVRFYQFRVLPVHYEARDFILIITFAIIVSTVAGLLPAWRAARLKPADALRNE</sequence>
<protein>
    <submittedName>
        <fullName evidence="10">ABC transporter permease</fullName>
    </submittedName>
</protein>
<dbReference type="AlphaFoldDB" id="A0A842HBC7"/>
<evidence type="ECO:0000259" key="8">
    <source>
        <dbReference type="Pfam" id="PF02687"/>
    </source>
</evidence>
<comment type="similarity">
    <text evidence="2">Belongs to the ABC-4 integral membrane protein family. LolC/E subfamily.</text>
</comment>
<dbReference type="PANTHER" id="PTHR30489">
    <property type="entry name" value="LIPOPROTEIN-RELEASING SYSTEM TRANSMEMBRANE PROTEIN LOLE"/>
    <property type="match status" value="1"/>
</dbReference>
<comment type="caution">
    <text evidence="10">The sequence shown here is derived from an EMBL/GenBank/DDBJ whole genome shotgun (WGS) entry which is preliminary data.</text>
</comment>
<dbReference type="EMBL" id="JACHVB010000012">
    <property type="protein sequence ID" value="MBC2593016.1"/>
    <property type="molecule type" value="Genomic_DNA"/>
</dbReference>
<feature type="transmembrane region" description="Helical" evidence="7">
    <location>
        <begin position="21"/>
        <end position="44"/>
    </location>
</feature>
<dbReference type="InterPro" id="IPR003838">
    <property type="entry name" value="ABC3_permease_C"/>
</dbReference>
<evidence type="ECO:0000259" key="9">
    <source>
        <dbReference type="Pfam" id="PF12704"/>
    </source>
</evidence>
<evidence type="ECO:0000313" key="10">
    <source>
        <dbReference type="EMBL" id="MBC2593016.1"/>
    </source>
</evidence>
<dbReference type="GO" id="GO:0098797">
    <property type="term" value="C:plasma membrane protein complex"/>
    <property type="evidence" value="ECO:0007669"/>
    <property type="project" value="TreeGrafter"/>
</dbReference>
<feature type="domain" description="MacB-like periplasmic core" evidence="9">
    <location>
        <begin position="25"/>
        <end position="239"/>
    </location>
</feature>
<evidence type="ECO:0000256" key="4">
    <source>
        <dbReference type="ARBA" id="ARBA00022692"/>
    </source>
</evidence>
<accession>A0A842HBC7</accession>
<comment type="subcellular location">
    <subcellularLocation>
        <location evidence="1">Cell membrane</location>
        <topology evidence="1">Multi-pass membrane protein</topology>
    </subcellularLocation>
</comment>
<feature type="transmembrane region" description="Helical" evidence="7">
    <location>
        <begin position="312"/>
        <end position="338"/>
    </location>
</feature>